<dbReference type="InterPro" id="IPR036772">
    <property type="entry name" value="SRCR-like_dom_sf"/>
</dbReference>
<evidence type="ECO:0000313" key="7">
    <source>
        <dbReference type="Proteomes" id="UP000014760"/>
    </source>
</evidence>
<dbReference type="EMBL" id="AMQN01008462">
    <property type="status" value="NOT_ANNOTATED_CDS"/>
    <property type="molecule type" value="Genomic_DNA"/>
</dbReference>
<dbReference type="OrthoDB" id="422749at2759"/>
<dbReference type="PRINTS" id="PR00258">
    <property type="entry name" value="SPERACTRCPTR"/>
</dbReference>
<feature type="non-terminal residue" evidence="5">
    <location>
        <position position="1"/>
    </location>
</feature>
<dbReference type="AlphaFoldDB" id="R7UJF1"/>
<dbReference type="STRING" id="283909.R7UJF1"/>
<feature type="domain" description="SRCR" evidence="4">
    <location>
        <begin position="4"/>
        <end position="107"/>
    </location>
</feature>
<dbReference type="PANTHER" id="PTHR48071">
    <property type="entry name" value="SRCR DOMAIN-CONTAINING PROTEIN"/>
    <property type="match status" value="1"/>
</dbReference>
<evidence type="ECO:0000259" key="4">
    <source>
        <dbReference type="PROSITE" id="PS50287"/>
    </source>
</evidence>
<dbReference type="FunFam" id="3.10.250.10:FF:000001">
    <property type="entry name" value="Lysyl oxidase 4 isoform X1"/>
    <property type="match status" value="1"/>
</dbReference>
<dbReference type="PROSITE" id="PS00420">
    <property type="entry name" value="SRCR_1"/>
    <property type="match status" value="1"/>
</dbReference>
<keyword evidence="2 3" id="KW-1015">Disulfide bond</keyword>
<reference evidence="7" key="1">
    <citation type="submission" date="2012-12" db="EMBL/GenBank/DDBJ databases">
        <authorList>
            <person name="Hellsten U."/>
            <person name="Grimwood J."/>
            <person name="Chapman J.A."/>
            <person name="Shapiro H."/>
            <person name="Aerts A."/>
            <person name="Otillar R.P."/>
            <person name="Terry A.Y."/>
            <person name="Boore J.L."/>
            <person name="Simakov O."/>
            <person name="Marletaz F."/>
            <person name="Cho S.-J."/>
            <person name="Edsinger-Gonzales E."/>
            <person name="Havlak P."/>
            <person name="Kuo D.-H."/>
            <person name="Larsson T."/>
            <person name="Lv J."/>
            <person name="Arendt D."/>
            <person name="Savage R."/>
            <person name="Osoegawa K."/>
            <person name="de Jong P."/>
            <person name="Lindberg D.R."/>
            <person name="Seaver E.C."/>
            <person name="Weisblat D.A."/>
            <person name="Putnam N.H."/>
            <person name="Grigoriev I.V."/>
            <person name="Rokhsar D.S."/>
        </authorList>
    </citation>
    <scope>NUCLEOTIDE SEQUENCE</scope>
    <source>
        <strain evidence="7">I ESC-2004</strain>
    </source>
</reference>
<dbReference type="Proteomes" id="UP000014760">
    <property type="component" value="Unassembled WGS sequence"/>
</dbReference>
<dbReference type="Gene3D" id="3.10.250.10">
    <property type="entry name" value="SRCR-like domain"/>
    <property type="match status" value="1"/>
</dbReference>
<dbReference type="Pfam" id="PF00530">
    <property type="entry name" value="SRCR"/>
    <property type="match status" value="1"/>
</dbReference>
<dbReference type="OMA" id="CARRFTK"/>
<dbReference type="EMBL" id="KB303198">
    <property type="protein sequence ID" value="ELU03392.1"/>
    <property type="molecule type" value="Genomic_DNA"/>
</dbReference>
<comment type="caution">
    <text evidence="3">Lacks conserved residue(s) required for the propagation of feature annotation.</text>
</comment>
<evidence type="ECO:0000256" key="2">
    <source>
        <dbReference type="ARBA" id="ARBA00023157"/>
    </source>
</evidence>
<dbReference type="HOGENOM" id="CLU_002555_6_1_1"/>
<dbReference type="GO" id="GO:0016020">
    <property type="term" value="C:membrane"/>
    <property type="evidence" value="ECO:0007669"/>
    <property type="project" value="InterPro"/>
</dbReference>
<evidence type="ECO:0000256" key="3">
    <source>
        <dbReference type="PROSITE-ProRule" id="PRU00196"/>
    </source>
</evidence>
<keyword evidence="7" id="KW-1185">Reference proteome</keyword>
<evidence type="ECO:0000313" key="6">
    <source>
        <dbReference type="EnsemblMetazoa" id="CapteP96031"/>
    </source>
</evidence>
<feature type="disulfide bond" evidence="3">
    <location>
        <begin position="74"/>
        <end position="84"/>
    </location>
</feature>
<dbReference type="EnsemblMetazoa" id="CapteT96031">
    <property type="protein sequence ID" value="CapteP96031"/>
    <property type="gene ID" value="CapteG96031"/>
</dbReference>
<dbReference type="InterPro" id="IPR001190">
    <property type="entry name" value="SRCR"/>
</dbReference>
<proteinExistence type="predicted"/>
<dbReference type="PROSITE" id="PS50287">
    <property type="entry name" value="SRCR_2"/>
    <property type="match status" value="1"/>
</dbReference>
<organism evidence="5">
    <name type="scientific">Capitella teleta</name>
    <name type="common">Polychaete worm</name>
    <dbReference type="NCBI Taxonomy" id="283909"/>
    <lineage>
        <taxon>Eukaryota</taxon>
        <taxon>Metazoa</taxon>
        <taxon>Spiralia</taxon>
        <taxon>Lophotrochozoa</taxon>
        <taxon>Annelida</taxon>
        <taxon>Polychaeta</taxon>
        <taxon>Sedentaria</taxon>
        <taxon>Scolecida</taxon>
        <taxon>Capitellidae</taxon>
        <taxon>Capitella</taxon>
    </lineage>
</organism>
<sequence>LFAVRLVEGQASHMGRLEVLYDGVWGTVCGWTFGKAEAMVACRSMGYDDGQLLPLGAPNPKSDIGPIWLDGVSCYGDEWALEMCYHNGYGRVRYDCTHKWDAWLDCFAENENHNVIDVEGIEEETNQIEGFEEIFGN</sequence>
<protein>
    <recommendedName>
        <fullName evidence="4">SRCR domain-containing protein</fullName>
    </recommendedName>
</protein>
<dbReference type="PANTHER" id="PTHR48071:SF18">
    <property type="entry name" value="DELETED IN MALIGNANT BRAIN TUMORS 1 PROTEIN-RELATED"/>
    <property type="match status" value="1"/>
</dbReference>
<name>R7UJF1_CAPTE</name>
<evidence type="ECO:0000256" key="1">
    <source>
        <dbReference type="ARBA" id="ARBA00022729"/>
    </source>
</evidence>
<reference evidence="5 7" key="2">
    <citation type="journal article" date="2013" name="Nature">
        <title>Insights into bilaterian evolution from three spiralian genomes.</title>
        <authorList>
            <person name="Simakov O."/>
            <person name="Marletaz F."/>
            <person name="Cho S.J."/>
            <person name="Edsinger-Gonzales E."/>
            <person name="Havlak P."/>
            <person name="Hellsten U."/>
            <person name="Kuo D.H."/>
            <person name="Larsson T."/>
            <person name="Lv J."/>
            <person name="Arendt D."/>
            <person name="Savage R."/>
            <person name="Osoegawa K."/>
            <person name="de Jong P."/>
            <person name="Grimwood J."/>
            <person name="Chapman J.A."/>
            <person name="Shapiro H."/>
            <person name="Aerts A."/>
            <person name="Otillar R.P."/>
            <person name="Terry A.Y."/>
            <person name="Boore J.L."/>
            <person name="Grigoriev I.V."/>
            <person name="Lindberg D.R."/>
            <person name="Seaver E.C."/>
            <person name="Weisblat D.A."/>
            <person name="Putnam N.H."/>
            <person name="Rokhsar D.S."/>
        </authorList>
    </citation>
    <scope>NUCLEOTIDE SEQUENCE</scope>
    <source>
        <strain evidence="5 7">I ESC-2004</strain>
    </source>
</reference>
<gene>
    <name evidence="5" type="ORF">CAPTEDRAFT_96031</name>
</gene>
<reference evidence="6" key="3">
    <citation type="submission" date="2015-06" db="UniProtKB">
        <authorList>
            <consortium name="EnsemblMetazoa"/>
        </authorList>
    </citation>
    <scope>IDENTIFICATION</scope>
</reference>
<dbReference type="SUPFAM" id="SSF56487">
    <property type="entry name" value="SRCR-like"/>
    <property type="match status" value="1"/>
</dbReference>
<dbReference type="SMART" id="SM00202">
    <property type="entry name" value="SR"/>
    <property type="match status" value="1"/>
</dbReference>
<evidence type="ECO:0000313" key="5">
    <source>
        <dbReference type="EMBL" id="ELU03392.1"/>
    </source>
</evidence>
<keyword evidence="1" id="KW-0732">Signal</keyword>
<accession>R7UJF1</accession>